<evidence type="ECO:0000313" key="1">
    <source>
        <dbReference type="EnsemblMetazoa" id="tetur17g01890.1"/>
    </source>
</evidence>
<name>T1KPV8_TETUR</name>
<dbReference type="HOGENOM" id="CLU_2111972_0_0_1"/>
<keyword evidence="2" id="KW-1185">Reference proteome</keyword>
<dbReference type="EMBL" id="CAEY01000339">
    <property type="status" value="NOT_ANNOTATED_CDS"/>
    <property type="molecule type" value="Genomic_DNA"/>
</dbReference>
<dbReference type="Gene3D" id="3.40.50.12760">
    <property type="match status" value="1"/>
</dbReference>
<proteinExistence type="predicted"/>
<organism evidence="1 2">
    <name type="scientific">Tetranychus urticae</name>
    <name type="common">Two-spotted spider mite</name>
    <dbReference type="NCBI Taxonomy" id="32264"/>
    <lineage>
        <taxon>Eukaryota</taxon>
        <taxon>Metazoa</taxon>
        <taxon>Ecdysozoa</taxon>
        <taxon>Arthropoda</taxon>
        <taxon>Chelicerata</taxon>
        <taxon>Arachnida</taxon>
        <taxon>Acari</taxon>
        <taxon>Acariformes</taxon>
        <taxon>Trombidiformes</taxon>
        <taxon>Prostigmata</taxon>
        <taxon>Eleutherengona</taxon>
        <taxon>Raphignathae</taxon>
        <taxon>Tetranychoidea</taxon>
        <taxon>Tetranychidae</taxon>
        <taxon>Tetranychus</taxon>
    </lineage>
</organism>
<dbReference type="Proteomes" id="UP000015104">
    <property type="component" value="Unassembled WGS sequence"/>
</dbReference>
<reference evidence="1" key="2">
    <citation type="submission" date="2015-06" db="UniProtKB">
        <authorList>
            <consortium name="EnsemblMetazoa"/>
        </authorList>
    </citation>
    <scope>IDENTIFICATION</scope>
</reference>
<accession>T1KPV8</accession>
<dbReference type="EnsemblMetazoa" id="tetur17g01890.1">
    <property type="protein sequence ID" value="tetur17g01890.1"/>
    <property type="gene ID" value="tetur17g01890"/>
</dbReference>
<reference evidence="2" key="1">
    <citation type="submission" date="2011-08" db="EMBL/GenBank/DDBJ databases">
        <authorList>
            <person name="Rombauts S."/>
        </authorList>
    </citation>
    <scope>NUCLEOTIDE SEQUENCE</scope>
    <source>
        <strain evidence="2">London</strain>
    </source>
</reference>
<dbReference type="AlphaFoldDB" id="T1KPV8"/>
<protein>
    <submittedName>
        <fullName evidence="1">Uncharacterized protein</fullName>
    </submittedName>
</protein>
<evidence type="ECO:0000313" key="2">
    <source>
        <dbReference type="Proteomes" id="UP000015104"/>
    </source>
</evidence>
<sequence length="115" mass="13191">MHYILEYDGSLGSFLHAVIYYIQGKHPGIKFNWVLSTLNIHKKCNLLDVAFLKSIVDEFGNKPVDMITEDGGINCIDSPKIQEELSFQLILHKSLATINRSKSNVLSLVHWMLFW</sequence>